<sequence length="70" mass="8115">MMGWCDFLKGMESMILSKEGSFRLWACLAGKPKLSPFIEILFLTLWARLESNRSRFSPKQSRRNAVAMLM</sequence>
<dbReference type="AlphaFoldDB" id="A0A2P2N994"/>
<proteinExistence type="predicted"/>
<protein>
    <submittedName>
        <fullName evidence="1">Uncharacterized protein</fullName>
    </submittedName>
</protein>
<organism evidence="1">
    <name type="scientific">Rhizophora mucronata</name>
    <name type="common">Asiatic mangrove</name>
    <dbReference type="NCBI Taxonomy" id="61149"/>
    <lineage>
        <taxon>Eukaryota</taxon>
        <taxon>Viridiplantae</taxon>
        <taxon>Streptophyta</taxon>
        <taxon>Embryophyta</taxon>
        <taxon>Tracheophyta</taxon>
        <taxon>Spermatophyta</taxon>
        <taxon>Magnoliopsida</taxon>
        <taxon>eudicotyledons</taxon>
        <taxon>Gunneridae</taxon>
        <taxon>Pentapetalae</taxon>
        <taxon>rosids</taxon>
        <taxon>fabids</taxon>
        <taxon>Malpighiales</taxon>
        <taxon>Rhizophoraceae</taxon>
        <taxon>Rhizophora</taxon>
    </lineage>
</organism>
<accession>A0A2P2N994</accession>
<reference evidence="1" key="1">
    <citation type="submission" date="2018-02" db="EMBL/GenBank/DDBJ databases">
        <title>Rhizophora mucronata_Transcriptome.</title>
        <authorList>
            <person name="Meera S.P."/>
            <person name="Sreeshan A."/>
            <person name="Augustine A."/>
        </authorList>
    </citation>
    <scope>NUCLEOTIDE SEQUENCE</scope>
    <source>
        <tissue evidence="1">Leaf</tissue>
    </source>
</reference>
<name>A0A2P2N994_RHIMU</name>
<evidence type="ECO:0000313" key="1">
    <source>
        <dbReference type="EMBL" id="MBX39042.1"/>
    </source>
</evidence>
<dbReference type="EMBL" id="GGEC01058558">
    <property type="protein sequence ID" value="MBX39042.1"/>
    <property type="molecule type" value="Transcribed_RNA"/>
</dbReference>